<keyword evidence="2" id="KW-1185">Reference proteome</keyword>
<comment type="caution">
    <text evidence="1">The sequence shown here is derived from an EMBL/GenBank/DDBJ whole genome shotgun (WGS) entry which is preliminary data.</text>
</comment>
<reference evidence="1 2" key="1">
    <citation type="journal article" date="2023" name="BMC Biol.">
        <title>The compact genome of the sponge Oopsacas minuta (Hexactinellida) is lacking key metazoan core genes.</title>
        <authorList>
            <person name="Santini S."/>
            <person name="Schenkelaars Q."/>
            <person name="Jourda C."/>
            <person name="Duchesne M."/>
            <person name="Belahbib H."/>
            <person name="Rocher C."/>
            <person name="Selva M."/>
            <person name="Riesgo A."/>
            <person name="Vervoort M."/>
            <person name="Leys S.P."/>
            <person name="Kodjabachian L."/>
            <person name="Le Bivic A."/>
            <person name="Borchiellini C."/>
            <person name="Claverie J.M."/>
            <person name="Renard E."/>
        </authorList>
    </citation>
    <scope>NUCLEOTIDE SEQUENCE [LARGE SCALE GENOMIC DNA]</scope>
    <source>
        <strain evidence="1">SPO-2</strain>
    </source>
</reference>
<sequence length="110" mass="12591">MTKPCDIKLKDDKIFVLSRKDNPCLYVFNLTDEILRSFNSHSMQEVRKCSPICCDTEYSDGGLFCWQIKVFSQEGTLLHILGDTQEEDKKINHEGIIVTNVVVLILLSSH</sequence>
<dbReference type="AlphaFoldDB" id="A0AAV7JLZ4"/>
<organism evidence="1 2">
    <name type="scientific">Oopsacas minuta</name>
    <dbReference type="NCBI Taxonomy" id="111878"/>
    <lineage>
        <taxon>Eukaryota</taxon>
        <taxon>Metazoa</taxon>
        <taxon>Porifera</taxon>
        <taxon>Hexactinellida</taxon>
        <taxon>Hexasterophora</taxon>
        <taxon>Lyssacinosida</taxon>
        <taxon>Leucopsacidae</taxon>
        <taxon>Oopsacas</taxon>
    </lineage>
</organism>
<protein>
    <submittedName>
        <fullName evidence="1">Uncharacterized protein</fullName>
    </submittedName>
</protein>
<dbReference type="Proteomes" id="UP001165289">
    <property type="component" value="Unassembled WGS sequence"/>
</dbReference>
<accession>A0AAV7JLZ4</accession>
<evidence type="ECO:0000313" key="2">
    <source>
        <dbReference type="Proteomes" id="UP001165289"/>
    </source>
</evidence>
<gene>
    <name evidence="1" type="ORF">LOD99_6368</name>
</gene>
<proteinExistence type="predicted"/>
<evidence type="ECO:0000313" key="1">
    <source>
        <dbReference type="EMBL" id="KAI6649818.1"/>
    </source>
</evidence>
<name>A0AAV7JLZ4_9METZ</name>
<dbReference type="EMBL" id="JAKMXF010000317">
    <property type="protein sequence ID" value="KAI6649818.1"/>
    <property type="molecule type" value="Genomic_DNA"/>
</dbReference>